<protein>
    <submittedName>
        <fullName evidence="1">Uncharacterized protein</fullName>
    </submittedName>
</protein>
<evidence type="ECO:0000313" key="1">
    <source>
        <dbReference type="EMBL" id="CAL1575683.1"/>
    </source>
</evidence>
<dbReference type="Proteomes" id="UP001497482">
    <property type="component" value="Chromosome 12"/>
</dbReference>
<reference evidence="1 2" key="1">
    <citation type="submission" date="2024-04" db="EMBL/GenBank/DDBJ databases">
        <authorList>
            <person name="Waldvogel A.-M."/>
            <person name="Schoenle A."/>
        </authorList>
    </citation>
    <scope>NUCLEOTIDE SEQUENCE [LARGE SCALE GENOMIC DNA]</scope>
</reference>
<sequence>MDLTRLAVDAGQFINRAVQMNHMQSLNEFVEAQTCYFDECNQLSQELQKQLESIPAVLCSNNWQSAITDGVDKPSTDNRVLDEVNGSNRDNPVLLQRIPDFDQDSWTEPQKMPQNGADLLSLSNSNFNNNNTMATEIQGNISVAGMGWVSEHINISKSK</sequence>
<dbReference type="Gene3D" id="1.20.1270.60">
    <property type="entry name" value="Arfaptin homology (AH) domain/BAR domain"/>
    <property type="match status" value="1"/>
</dbReference>
<accession>A0AAV2JDI4</accession>
<gene>
    <name evidence="1" type="ORF">KC01_LOCUS7199</name>
</gene>
<keyword evidence="2" id="KW-1185">Reference proteome</keyword>
<proteinExistence type="predicted"/>
<dbReference type="AlphaFoldDB" id="A0AAV2JDI4"/>
<name>A0AAV2JDI4_KNICA</name>
<organism evidence="1 2">
    <name type="scientific">Knipowitschia caucasica</name>
    <name type="common">Caucasian dwarf goby</name>
    <name type="synonym">Pomatoschistus caucasicus</name>
    <dbReference type="NCBI Taxonomy" id="637954"/>
    <lineage>
        <taxon>Eukaryota</taxon>
        <taxon>Metazoa</taxon>
        <taxon>Chordata</taxon>
        <taxon>Craniata</taxon>
        <taxon>Vertebrata</taxon>
        <taxon>Euteleostomi</taxon>
        <taxon>Actinopterygii</taxon>
        <taxon>Neopterygii</taxon>
        <taxon>Teleostei</taxon>
        <taxon>Neoteleostei</taxon>
        <taxon>Acanthomorphata</taxon>
        <taxon>Gobiaria</taxon>
        <taxon>Gobiiformes</taxon>
        <taxon>Gobioidei</taxon>
        <taxon>Gobiidae</taxon>
        <taxon>Gobiinae</taxon>
        <taxon>Knipowitschia</taxon>
    </lineage>
</organism>
<evidence type="ECO:0000313" key="2">
    <source>
        <dbReference type="Proteomes" id="UP001497482"/>
    </source>
</evidence>
<dbReference type="InterPro" id="IPR027267">
    <property type="entry name" value="AH/BAR_dom_sf"/>
</dbReference>
<dbReference type="EMBL" id="OZ035834">
    <property type="protein sequence ID" value="CAL1575683.1"/>
    <property type="molecule type" value="Genomic_DNA"/>
</dbReference>